<reference evidence="1" key="1">
    <citation type="journal article" date="2015" name="Nature">
        <title>Complex archaea that bridge the gap between prokaryotes and eukaryotes.</title>
        <authorList>
            <person name="Spang A."/>
            <person name="Saw J.H."/>
            <person name="Jorgensen S.L."/>
            <person name="Zaremba-Niedzwiedzka K."/>
            <person name="Martijn J."/>
            <person name="Lind A.E."/>
            <person name="van Eijk R."/>
            <person name="Schleper C."/>
            <person name="Guy L."/>
            <person name="Ettema T.J."/>
        </authorList>
    </citation>
    <scope>NUCLEOTIDE SEQUENCE</scope>
</reference>
<dbReference type="AlphaFoldDB" id="A0A0F9QBM0"/>
<comment type="caution">
    <text evidence="1">The sequence shown here is derived from an EMBL/GenBank/DDBJ whole genome shotgun (WGS) entry which is preliminary data.</text>
</comment>
<dbReference type="EMBL" id="LAZR01004232">
    <property type="protein sequence ID" value="KKN10581.1"/>
    <property type="molecule type" value="Genomic_DNA"/>
</dbReference>
<gene>
    <name evidence="1" type="ORF">LCGC14_1035200</name>
</gene>
<proteinExistence type="predicted"/>
<name>A0A0F9QBM0_9ZZZZ</name>
<evidence type="ECO:0000313" key="1">
    <source>
        <dbReference type="EMBL" id="KKN10581.1"/>
    </source>
</evidence>
<accession>A0A0F9QBM0</accession>
<organism evidence="1">
    <name type="scientific">marine sediment metagenome</name>
    <dbReference type="NCBI Taxonomy" id="412755"/>
    <lineage>
        <taxon>unclassified sequences</taxon>
        <taxon>metagenomes</taxon>
        <taxon>ecological metagenomes</taxon>
    </lineage>
</organism>
<sequence length="96" mass="11242">MARKQWDLTDVEIGELIRRAEQKMGRVILLAELQRQYGMEAKAEGAWWEAFQLKHKIPSECRYRLIADHTVGKVWVKGEVKELDDTILLQHDNPNV</sequence>
<protein>
    <submittedName>
        <fullName evidence="1">Uncharacterized protein</fullName>
    </submittedName>
</protein>